<comment type="caution">
    <text evidence="1">The sequence shown here is derived from an EMBL/GenBank/DDBJ whole genome shotgun (WGS) entry which is preliminary data.</text>
</comment>
<name>A0A8S4Q982_OWEFU</name>
<dbReference type="EMBL" id="CAIIXF020000013">
    <property type="protein sequence ID" value="CAH1802678.1"/>
    <property type="molecule type" value="Genomic_DNA"/>
</dbReference>
<dbReference type="Proteomes" id="UP000749559">
    <property type="component" value="Unassembled WGS sequence"/>
</dbReference>
<protein>
    <submittedName>
        <fullName evidence="1">Uncharacterized protein</fullName>
    </submittedName>
</protein>
<evidence type="ECO:0000313" key="1">
    <source>
        <dbReference type="EMBL" id="CAH1802678.1"/>
    </source>
</evidence>
<organism evidence="1 2">
    <name type="scientific">Owenia fusiformis</name>
    <name type="common">Polychaete worm</name>
    <dbReference type="NCBI Taxonomy" id="6347"/>
    <lineage>
        <taxon>Eukaryota</taxon>
        <taxon>Metazoa</taxon>
        <taxon>Spiralia</taxon>
        <taxon>Lophotrochozoa</taxon>
        <taxon>Annelida</taxon>
        <taxon>Polychaeta</taxon>
        <taxon>Sedentaria</taxon>
        <taxon>Canalipalpata</taxon>
        <taxon>Sabellida</taxon>
        <taxon>Oweniida</taxon>
        <taxon>Oweniidae</taxon>
        <taxon>Owenia</taxon>
    </lineage>
</organism>
<proteinExistence type="predicted"/>
<reference evidence="1" key="1">
    <citation type="submission" date="2022-03" db="EMBL/GenBank/DDBJ databases">
        <authorList>
            <person name="Martin C."/>
        </authorList>
    </citation>
    <scope>NUCLEOTIDE SEQUENCE</scope>
</reference>
<evidence type="ECO:0000313" key="2">
    <source>
        <dbReference type="Proteomes" id="UP000749559"/>
    </source>
</evidence>
<dbReference type="AlphaFoldDB" id="A0A8S4Q982"/>
<gene>
    <name evidence="1" type="ORF">OFUS_LOCUS26329</name>
</gene>
<accession>A0A8S4Q982</accession>
<keyword evidence="2" id="KW-1185">Reference proteome</keyword>
<sequence>MTEHTSDIEPMADKVISALRNDVNSNVLFLGKHISHTWTESNGTDTVYSGKVTRLLSGTDGTETASYALIYDNQDDISDSDSEEVILSYSELMEDFKSNTLTIL</sequence>